<protein>
    <recommendedName>
        <fullName evidence="1">DUF5641 domain-containing protein</fullName>
    </recommendedName>
</protein>
<sequence length="216" mass="24656">MNARPLVPISYDAEIPEMLSPATPLTQKASVAPAPLGDFKLGHLCKVQWRQVKSLADSFWKRWRVEYLATLQPRRKWTTEKPDLQEGDIVLIKDIQANRNDWPLGRNVKAIPSSDSKVQKVMVKTLSQGVLREYLRSIADVVLLSLRTPATGVLGHYTYHKFAFEKPPTPRRVDEEGIFADTNLVIIDVYWREQSGINWTLQHARGRFRGPVGEEL</sequence>
<dbReference type="InterPro" id="IPR040676">
    <property type="entry name" value="DUF5641"/>
</dbReference>
<dbReference type="PANTHER" id="PTHR47331">
    <property type="entry name" value="PHD-TYPE DOMAIN-CONTAINING PROTEIN"/>
    <property type="match status" value="1"/>
</dbReference>
<reference evidence="2 3" key="1">
    <citation type="submission" date="2019-04" db="EMBL/GenBank/DDBJ databases">
        <title>Chromosome genome assembly for Takifugu flavidus.</title>
        <authorList>
            <person name="Xiao S."/>
        </authorList>
    </citation>
    <scope>NUCLEOTIDE SEQUENCE [LARGE SCALE GENOMIC DNA]</scope>
    <source>
        <strain evidence="2">HTHZ2018</strain>
        <tissue evidence="2">Muscle</tissue>
    </source>
</reference>
<evidence type="ECO:0000313" key="3">
    <source>
        <dbReference type="Proteomes" id="UP000324091"/>
    </source>
</evidence>
<proteinExistence type="predicted"/>
<organism evidence="2 3">
    <name type="scientific">Takifugu flavidus</name>
    <name type="common">sansaifugu</name>
    <dbReference type="NCBI Taxonomy" id="433684"/>
    <lineage>
        <taxon>Eukaryota</taxon>
        <taxon>Metazoa</taxon>
        <taxon>Chordata</taxon>
        <taxon>Craniata</taxon>
        <taxon>Vertebrata</taxon>
        <taxon>Euteleostomi</taxon>
        <taxon>Actinopterygii</taxon>
        <taxon>Neopterygii</taxon>
        <taxon>Teleostei</taxon>
        <taxon>Neoteleostei</taxon>
        <taxon>Acanthomorphata</taxon>
        <taxon>Eupercaria</taxon>
        <taxon>Tetraodontiformes</taxon>
        <taxon>Tetradontoidea</taxon>
        <taxon>Tetraodontidae</taxon>
        <taxon>Takifugu</taxon>
    </lineage>
</organism>
<accession>A0A5C6PIH0</accession>
<dbReference type="Pfam" id="PF18701">
    <property type="entry name" value="DUF5641"/>
    <property type="match status" value="1"/>
</dbReference>
<keyword evidence="3" id="KW-1185">Reference proteome</keyword>
<gene>
    <name evidence="2" type="ORF">D4764_11G0003080</name>
</gene>
<evidence type="ECO:0000259" key="1">
    <source>
        <dbReference type="Pfam" id="PF18701"/>
    </source>
</evidence>
<dbReference type="Proteomes" id="UP000324091">
    <property type="component" value="Chromosome 11"/>
</dbReference>
<evidence type="ECO:0000313" key="2">
    <source>
        <dbReference type="EMBL" id="TWW78187.1"/>
    </source>
</evidence>
<comment type="caution">
    <text evidence="2">The sequence shown here is derived from an EMBL/GenBank/DDBJ whole genome shotgun (WGS) entry which is preliminary data.</text>
</comment>
<dbReference type="AlphaFoldDB" id="A0A5C6PIH0"/>
<name>A0A5C6PIH0_9TELE</name>
<feature type="domain" description="DUF5641" evidence="1">
    <location>
        <begin position="48"/>
        <end position="133"/>
    </location>
</feature>
<dbReference type="PANTHER" id="PTHR47331:SF6">
    <property type="entry name" value="DOUBLECORTIN DOMAIN-CONTAINING PROTEIN"/>
    <property type="match status" value="1"/>
</dbReference>
<dbReference type="EMBL" id="RHFK02000003">
    <property type="protein sequence ID" value="TWW78187.1"/>
    <property type="molecule type" value="Genomic_DNA"/>
</dbReference>